<dbReference type="PANTHER" id="PTHR46735">
    <property type="entry name" value="CALPAIN, SMALL SUBUNIT 1 A-RELATED"/>
    <property type="match status" value="1"/>
</dbReference>
<keyword evidence="9" id="KW-1185">Reference proteome</keyword>
<dbReference type="Proteomes" id="UP000314982">
    <property type="component" value="Unassembled WGS sequence"/>
</dbReference>
<accession>A0A4W5RDE3</accession>
<reference evidence="9" key="1">
    <citation type="submission" date="2018-06" db="EMBL/GenBank/DDBJ databases">
        <title>Genome assembly of Danube salmon.</title>
        <authorList>
            <person name="Macqueen D.J."/>
            <person name="Gundappa M.K."/>
        </authorList>
    </citation>
    <scope>NUCLEOTIDE SEQUENCE [LARGE SCALE GENOMIC DNA]</scope>
</reference>
<dbReference type="AlphaFoldDB" id="A0A4W5RDE3"/>
<evidence type="ECO:0000256" key="6">
    <source>
        <dbReference type="ARBA" id="ARBA00022837"/>
    </source>
</evidence>
<evidence type="ECO:0000256" key="2">
    <source>
        <dbReference type="ARBA" id="ARBA00004496"/>
    </source>
</evidence>
<protein>
    <recommendedName>
        <fullName evidence="10">EF-hand domain-containing protein</fullName>
    </recommendedName>
</protein>
<dbReference type="GO" id="GO:0110158">
    <property type="term" value="C:calpain complex"/>
    <property type="evidence" value="ECO:0007669"/>
    <property type="project" value="TreeGrafter"/>
</dbReference>
<dbReference type="GO" id="GO:0012505">
    <property type="term" value="C:endomembrane system"/>
    <property type="evidence" value="ECO:0007669"/>
    <property type="project" value="UniProtKB-SubCell"/>
</dbReference>
<keyword evidence="5" id="KW-0677">Repeat</keyword>
<dbReference type="InterPro" id="IPR011992">
    <property type="entry name" value="EF-hand-dom_pair"/>
</dbReference>
<dbReference type="Gene3D" id="1.10.238.10">
    <property type="entry name" value="EF-hand"/>
    <property type="match status" value="1"/>
</dbReference>
<dbReference type="STRING" id="62062.ENSHHUP00000084345"/>
<evidence type="ECO:0000256" key="3">
    <source>
        <dbReference type="ARBA" id="ARBA00022490"/>
    </source>
</evidence>
<dbReference type="GO" id="GO:0046872">
    <property type="term" value="F:metal ion binding"/>
    <property type="evidence" value="ECO:0007669"/>
    <property type="project" value="UniProtKB-KW"/>
</dbReference>
<keyword evidence="3" id="KW-0963">Cytoplasm</keyword>
<evidence type="ECO:0000313" key="9">
    <source>
        <dbReference type="Proteomes" id="UP000314982"/>
    </source>
</evidence>
<name>A0A4W5RDE3_9TELE</name>
<comment type="subcellular location">
    <subcellularLocation>
        <location evidence="2">Cytoplasm</location>
    </subcellularLocation>
    <subcellularLocation>
        <location evidence="1">Endomembrane system</location>
    </subcellularLocation>
</comment>
<evidence type="ECO:0008006" key="10">
    <source>
        <dbReference type="Google" id="ProtNLM"/>
    </source>
</evidence>
<keyword evidence="6" id="KW-0106">Calcium</keyword>
<reference evidence="8" key="3">
    <citation type="submission" date="2025-09" db="UniProtKB">
        <authorList>
            <consortium name="Ensembl"/>
        </authorList>
    </citation>
    <scope>IDENTIFICATION</scope>
</reference>
<evidence type="ECO:0000313" key="8">
    <source>
        <dbReference type="Ensembl" id="ENSHHUP00000084345.1"/>
    </source>
</evidence>
<keyword evidence="7" id="KW-0472">Membrane</keyword>
<dbReference type="SUPFAM" id="SSF47473">
    <property type="entry name" value="EF-hand"/>
    <property type="match status" value="1"/>
</dbReference>
<evidence type="ECO:0000256" key="7">
    <source>
        <dbReference type="ARBA" id="ARBA00023136"/>
    </source>
</evidence>
<evidence type="ECO:0000256" key="4">
    <source>
        <dbReference type="ARBA" id="ARBA00022723"/>
    </source>
</evidence>
<dbReference type="PANTHER" id="PTHR46735:SF3">
    <property type="entry name" value="CALPAIN SMALL SUBUNIT 1-RELATED"/>
    <property type="match status" value="1"/>
</dbReference>
<evidence type="ECO:0000256" key="1">
    <source>
        <dbReference type="ARBA" id="ARBA00004308"/>
    </source>
</evidence>
<dbReference type="GeneTree" id="ENSGT00940000155478"/>
<dbReference type="Ensembl" id="ENSHHUT00000086986.1">
    <property type="protein sequence ID" value="ENSHHUP00000084345.1"/>
    <property type="gene ID" value="ENSHHUG00000048914.1"/>
</dbReference>
<reference evidence="8" key="2">
    <citation type="submission" date="2025-08" db="UniProtKB">
        <authorList>
            <consortium name="Ensembl"/>
        </authorList>
    </citation>
    <scope>IDENTIFICATION</scope>
</reference>
<keyword evidence="4" id="KW-0479">Metal-binding</keyword>
<sequence length="79" mass="9160">IFGVNTFITQFCCFPLNDQLFQLIVRRYSDEQGNKDLDNFIGCLVRLDAMCRAFKTLDKDDNGSIKVNIQELLQLTMYS</sequence>
<evidence type="ECO:0000256" key="5">
    <source>
        <dbReference type="ARBA" id="ARBA00022737"/>
    </source>
</evidence>
<organism evidence="8 9">
    <name type="scientific">Hucho hucho</name>
    <name type="common">huchen</name>
    <dbReference type="NCBI Taxonomy" id="62062"/>
    <lineage>
        <taxon>Eukaryota</taxon>
        <taxon>Metazoa</taxon>
        <taxon>Chordata</taxon>
        <taxon>Craniata</taxon>
        <taxon>Vertebrata</taxon>
        <taxon>Euteleostomi</taxon>
        <taxon>Actinopterygii</taxon>
        <taxon>Neopterygii</taxon>
        <taxon>Teleostei</taxon>
        <taxon>Protacanthopterygii</taxon>
        <taxon>Salmoniformes</taxon>
        <taxon>Salmonidae</taxon>
        <taxon>Salmoninae</taxon>
        <taxon>Hucho</taxon>
    </lineage>
</organism>
<proteinExistence type="predicted"/>